<evidence type="ECO:0000313" key="10">
    <source>
        <dbReference type="Ensembl" id="ENSGALP00010029635.1"/>
    </source>
</evidence>
<dbReference type="OrthoDB" id="346910at2759"/>
<dbReference type="Ensembl" id="ENSGALT00010050158.1">
    <property type="protein sequence ID" value="ENSGALP00010029635.1"/>
    <property type="gene ID" value="ENSGALG00010020747.1"/>
</dbReference>
<dbReference type="InterPro" id="IPR022408">
    <property type="entry name" value="Acyl-CoA-binding_prot_CS"/>
</dbReference>
<reference evidence="10" key="3">
    <citation type="submission" date="2025-09" db="UniProtKB">
        <authorList>
            <consortium name="Ensembl"/>
        </authorList>
    </citation>
    <scope>IDENTIFICATION</scope>
    <source>
        <strain evidence="10">broiler</strain>
    </source>
</reference>
<dbReference type="AlphaFoldDB" id="A0A8V0Z8P4"/>
<evidence type="ECO:0000256" key="6">
    <source>
        <dbReference type="ARBA" id="ARBA00023034"/>
    </source>
</evidence>
<dbReference type="Gene3D" id="1.20.80.10">
    <property type="match status" value="1"/>
</dbReference>
<evidence type="ECO:0000256" key="1">
    <source>
        <dbReference type="ARBA" id="ARBA00004240"/>
    </source>
</evidence>
<keyword evidence="4" id="KW-0813">Transport</keyword>
<name>A0A8V0Z8P4_CHICK</name>
<dbReference type="InterPro" id="IPR014352">
    <property type="entry name" value="FERM/acyl-CoA-bd_prot_sf"/>
</dbReference>
<keyword evidence="11" id="KW-1185">Reference proteome</keyword>
<dbReference type="PANTHER" id="PTHR23310">
    <property type="entry name" value="ACYL-COA-BINDING PROTEIN, ACBP"/>
    <property type="match status" value="1"/>
</dbReference>
<dbReference type="PROSITE" id="PS51228">
    <property type="entry name" value="ACB_2"/>
    <property type="match status" value="1"/>
</dbReference>
<evidence type="ECO:0000256" key="5">
    <source>
        <dbReference type="ARBA" id="ARBA00022824"/>
    </source>
</evidence>
<keyword evidence="5" id="KW-0256">Endoplasmic reticulum</keyword>
<comment type="similarity">
    <text evidence="3">Belongs to the ACBP family.</text>
</comment>
<dbReference type="PRINTS" id="PR00689">
    <property type="entry name" value="ACOABINDINGP"/>
</dbReference>
<evidence type="ECO:0000313" key="11">
    <source>
        <dbReference type="Proteomes" id="UP000000539"/>
    </source>
</evidence>
<dbReference type="InterPro" id="IPR035984">
    <property type="entry name" value="Acyl-CoA-binding_sf"/>
</dbReference>
<evidence type="ECO:0000256" key="3">
    <source>
        <dbReference type="ARBA" id="ARBA00005567"/>
    </source>
</evidence>
<evidence type="ECO:0000256" key="2">
    <source>
        <dbReference type="ARBA" id="ARBA00004555"/>
    </source>
</evidence>
<keyword evidence="12" id="KW-1267">Proteomics identification</keyword>
<dbReference type="GO" id="GO:0005783">
    <property type="term" value="C:endoplasmic reticulum"/>
    <property type="evidence" value="ECO:0007669"/>
    <property type="project" value="UniProtKB-SubCell"/>
</dbReference>
<reference evidence="10" key="2">
    <citation type="submission" date="2025-08" db="UniProtKB">
        <authorList>
            <consortium name="Ensembl"/>
        </authorList>
    </citation>
    <scope>IDENTIFICATION</scope>
    <source>
        <strain evidence="10">broiler</strain>
    </source>
</reference>
<dbReference type="SUPFAM" id="SSF47027">
    <property type="entry name" value="Acyl-CoA binding protein"/>
    <property type="match status" value="1"/>
</dbReference>
<dbReference type="InterPro" id="IPR000582">
    <property type="entry name" value="Acyl-CoA-binding_protein"/>
</dbReference>
<dbReference type="PROSITE" id="PS00880">
    <property type="entry name" value="ACB_1"/>
    <property type="match status" value="1"/>
</dbReference>
<comment type="subcellular location">
    <subcellularLocation>
        <location evidence="1">Endoplasmic reticulum</location>
    </subcellularLocation>
    <subcellularLocation>
        <location evidence="2">Golgi apparatus</location>
    </subcellularLocation>
</comment>
<dbReference type="GO" id="GO:0005794">
    <property type="term" value="C:Golgi apparatus"/>
    <property type="evidence" value="ECO:0007669"/>
    <property type="project" value="UniProtKB-SubCell"/>
</dbReference>
<gene>
    <name evidence="10" type="primary">DBI</name>
</gene>
<evidence type="ECO:0000259" key="9">
    <source>
        <dbReference type="PROSITE" id="PS51228"/>
    </source>
</evidence>
<reference evidence="10" key="1">
    <citation type="submission" date="2020-11" db="EMBL/GenBank/DDBJ databases">
        <title>Gallus gallus (Chicken) genome, bGalGal1, GRCg7b, maternal haplotype autosomes + Z &amp; W.</title>
        <authorList>
            <person name="Warren W."/>
            <person name="Formenti G."/>
            <person name="Fedrigo O."/>
            <person name="Haase B."/>
            <person name="Mountcastle J."/>
            <person name="Balacco J."/>
            <person name="Tracey A."/>
            <person name="Schneider V."/>
            <person name="Okimoto R."/>
            <person name="Cheng H."/>
            <person name="Hawken R."/>
            <person name="Howe K."/>
            <person name="Jarvis E.D."/>
        </authorList>
    </citation>
    <scope>NUCLEOTIDE SEQUENCE [LARGE SCALE GENOMIC DNA]</scope>
    <source>
        <strain evidence="10">Broiler</strain>
    </source>
</reference>
<dbReference type="Proteomes" id="UP000000539">
    <property type="component" value="Chromosome 7"/>
</dbReference>
<evidence type="ECO:0000256" key="4">
    <source>
        <dbReference type="ARBA" id="ARBA00022448"/>
    </source>
</evidence>
<keyword evidence="7" id="KW-0446">Lipid-binding</keyword>
<protein>
    <recommendedName>
        <fullName evidence="8">Acyl-CoA-binding protein</fullName>
    </recommendedName>
</protein>
<keyword evidence="6" id="KW-0333">Golgi apparatus</keyword>
<evidence type="ECO:0000256" key="8">
    <source>
        <dbReference type="ARBA" id="ARBA00039735"/>
    </source>
</evidence>
<dbReference type="GO" id="GO:0000062">
    <property type="term" value="F:fatty-acyl-CoA binding"/>
    <property type="evidence" value="ECO:0007669"/>
    <property type="project" value="InterPro"/>
</dbReference>
<organism evidence="10 11">
    <name type="scientific">Gallus gallus</name>
    <name type="common">Chicken</name>
    <dbReference type="NCBI Taxonomy" id="9031"/>
    <lineage>
        <taxon>Eukaryota</taxon>
        <taxon>Metazoa</taxon>
        <taxon>Chordata</taxon>
        <taxon>Craniata</taxon>
        <taxon>Vertebrata</taxon>
        <taxon>Euteleostomi</taxon>
        <taxon>Archelosauria</taxon>
        <taxon>Archosauria</taxon>
        <taxon>Dinosauria</taxon>
        <taxon>Saurischia</taxon>
        <taxon>Theropoda</taxon>
        <taxon>Coelurosauria</taxon>
        <taxon>Aves</taxon>
        <taxon>Neognathae</taxon>
        <taxon>Galloanserae</taxon>
        <taxon>Galliformes</taxon>
        <taxon>Phasianidae</taxon>
        <taxon>Phasianinae</taxon>
        <taxon>Gallus</taxon>
    </lineage>
</organism>
<dbReference type="Pfam" id="PF00887">
    <property type="entry name" value="ACBP"/>
    <property type="match status" value="1"/>
</dbReference>
<sequence length="90" mass="10291">MSEAAFQKAAEEVKQLKSQPTDQEMLDVYSHYKQATVGDVNTGCVRGEERSEKLRSNIMQSNIQLQSNIVEELQQKYLCRRAVPNPRCCL</sequence>
<evidence type="ECO:0000256" key="7">
    <source>
        <dbReference type="ARBA" id="ARBA00023121"/>
    </source>
</evidence>
<dbReference type="GeneTree" id="ENSGT00940000154846"/>
<feature type="domain" description="ACB" evidence="9">
    <location>
        <begin position="2"/>
        <end position="90"/>
    </location>
</feature>
<dbReference type="PANTHER" id="PTHR23310:SF54">
    <property type="entry name" value="ACYL-COA-BINDING PROTEIN"/>
    <property type="match status" value="1"/>
</dbReference>
<evidence type="ECO:0007829" key="12">
    <source>
        <dbReference type="PeptideAtlas" id="A0A8V0Z8P4"/>
    </source>
</evidence>
<accession>A0A8V0Z8P4</accession>
<proteinExistence type="evidence at protein level"/>